<accession>A0A4R4ZCI9</accession>
<evidence type="ECO:0000313" key="3">
    <source>
        <dbReference type="Proteomes" id="UP000294947"/>
    </source>
</evidence>
<protein>
    <submittedName>
        <fullName evidence="2">Uncharacterized protein</fullName>
    </submittedName>
</protein>
<name>A0A4R4ZCI9_9PSEU</name>
<dbReference type="EMBL" id="SMKW01000007">
    <property type="protein sequence ID" value="TDD54042.1"/>
    <property type="molecule type" value="Genomic_DNA"/>
</dbReference>
<gene>
    <name evidence="2" type="ORF">E1288_07920</name>
</gene>
<feature type="region of interest" description="Disordered" evidence="1">
    <location>
        <begin position="78"/>
        <end position="99"/>
    </location>
</feature>
<organism evidence="2 3">
    <name type="scientific">Saccharopolyspora elongata</name>
    <dbReference type="NCBI Taxonomy" id="2530387"/>
    <lineage>
        <taxon>Bacteria</taxon>
        <taxon>Bacillati</taxon>
        <taxon>Actinomycetota</taxon>
        <taxon>Actinomycetes</taxon>
        <taxon>Pseudonocardiales</taxon>
        <taxon>Pseudonocardiaceae</taxon>
        <taxon>Saccharopolyspora</taxon>
    </lineage>
</organism>
<dbReference type="RefSeq" id="WP_132483012.1">
    <property type="nucleotide sequence ID" value="NZ_SMKW01000007.1"/>
</dbReference>
<reference evidence="2 3" key="1">
    <citation type="submission" date="2019-03" db="EMBL/GenBank/DDBJ databases">
        <title>Draft genome sequences of novel Actinobacteria.</title>
        <authorList>
            <person name="Sahin N."/>
            <person name="Ay H."/>
            <person name="Saygin H."/>
        </authorList>
    </citation>
    <scope>NUCLEOTIDE SEQUENCE [LARGE SCALE GENOMIC DNA]</scope>
    <source>
        <strain evidence="2 3">7K502</strain>
    </source>
</reference>
<evidence type="ECO:0000313" key="2">
    <source>
        <dbReference type="EMBL" id="TDD54042.1"/>
    </source>
</evidence>
<comment type="caution">
    <text evidence="2">The sequence shown here is derived from an EMBL/GenBank/DDBJ whole genome shotgun (WGS) entry which is preliminary data.</text>
</comment>
<sequence length="122" mass="13110">MRDESGYDQLLDELRQLLDVIAGKAEDYLSSCDEGAEPGSGTGCGWCPLCAAVALLRGRRPELDDQLLGIVQSLRQMLSDQRPAEAPEESEEDVPAPSKVQRIAVRRVAGPVLADGEAASRC</sequence>
<keyword evidence="3" id="KW-1185">Reference proteome</keyword>
<dbReference type="OrthoDB" id="5196858at2"/>
<dbReference type="AlphaFoldDB" id="A0A4R4ZCI9"/>
<evidence type="ECO:0000256" key="1">
    <source>
        <dbReference type="SAM" id="MobiDB-lite"/>
    </source>
</evidence>
<dbReference type="Proteomes" id="UP000294947">
    <property type="component" value="Unassembled WGS sequence"/>
</dbReference>
<proteinExistence type="predicted"/>